<feature type="compositionally biased region" description="Low complexity" evidence="1">
    <location>
        <begin position="382"/>
        <end position="402"/>
    </location>
</feature>
<dbReference type="AlphaFoldDB" id="A0A3S4EZF4"/>
<dbReference type="EMBL" id="OUUZ01000009">
    <property type="protein sequence ID" value="SPQ23087.1"/>
    <property type="molecule type" value="Genomic_DNA"/>
</dbReference>
<name>A0A3S4EZF4_9PEZI</name>
<feature type="compositionally biased region" description="Basic and acidic residues" evidence="1">
    <location>
        <begin position="170"/>
        <end position="182"/>
    </location>
</feature>
<evidence type="ECO:0000313" key="3">
    <source>
        <dbReference type="Proteomes" id="UP000289323"/>
    </source>
</evidence>
<feature type="region of interest" description="Disordered" evidence="1">
    <location>
        <begin position="163"/>
        <end position="191"/>
    </location>
</feature>
<proteinExistence type="predicted"/>
<protein>
    <submittedName>
        <fullName evidence="2">43639784-3bc7-4a22-8085-99c63d5e329e</fullName>
    </submittedName>
</protein>
<feature type="region of interest" description="Disordered" evidence="1">
    <location>
        <begin position="272"/>
        <end position="313"/>
    </location>
</feature>
<gene>
    <name evidence="2" type="ORF">TT172_LOCUS5506</name>
</gene>
<reference evidence="2 3" key="1">
    <citation type="submission" date="2018-04" db="EMBL/GenBank/DDBJ databases">
        <authorList>
            <person name="Huttner S."/>
            <person name="Dainat J."/>
        </authorList>
    </citation>
    <scope>NUCLEOTIDE SEQUENCE [LARGE SCALE GENOMIC DNA]</scope>
</reference>
<evidence type="ECO:0000313" key="2">
    <source>
        <dbReference type="EMBL" id="SPQ23087.1"/>
    </source>
</evidence>
<organism evidence="2 3">
    <name type="scientific">Thermothielavioides terrestris</name>
    <dbReference type="NCBI Taxonomy" id="2587410"/>
    <lineage>
        <taxon>Eukaryota</taxon>
        <taxon>Fungi</taxon>
        <taxon>Dikarya</taxon>
        <taxon>Ascomycota</taxon>
        <taxon>Pezizomycotina</taxon>
        <taxon>Sordariomycetes</taxon>
        <taxon>Sordariomycetidae</taxon>
        <taxon>Sordariales</taxon>
        <taxon>Chaetomiaceae</taxon>
        <taxon>Thermothielavioides</taxon>
    </lineage>
</organism>
<sequence>MNTVFHRSTISGGRGTCGYRRIRDRRAGCGAAVPRLAEVVAQPVFQITHAVEDAAGFEVAAGAELHARHDLLGRAGAGQLLVDGAPARLHGLHVERAAADGQLLQHGLGKRRRLRVGHQVLELGPEADRQQDHGERVEVEGLGVGVVGERRLRAVARVQRVPVRGASGERGSENRSKDESSGRRMSTSPWVMPLISGSVPTALQNEMFSPTRLPCVMPRSCMSKTVLARFAASRNLASSLGSKSGRASRSASVHRLYSGFCVRCSNVTGLKASSRGRPVHEPGDRCGSDCRPVASRSKRSIGGPMPVAEKMGSNGACSSSSGVRAPDVGASSACACRLRKTISRARSGSAPSVMGSACIDRRVVSAAGSTCRGAWMRDDSNGRSSSAGGAGRAAPRAAGGDSAYDDRVRERSYSVSMDVVRSRSRSSKRALSHTTMRIFSPGRGGSSGTRSPASPRELFHSGSASARMSLMVDMMLPTTSLRPARDSDESISTSAAWAGSDHSRPQLTSRSFWMRSLRCSDRISGSPSPCRAGSLTKSDDFLVSLYSRLSRRWNAGSCTPPIGRGSIVGGWRVVLQHMSGRTGANAEPVYLAAYRMRPNLSTAFGL</sequence>
<accession>A0A3S4EZF4</accession>
<dbReference type="Proteomes" id="UP000289323">
    <property type="component" value="Unassembled WGS sequence"/>
</dbReference>
<feature type="compositionally biased region" description="Basic and acidic residues" evidence="1">
    <location>
        <begin position="278"/>
        <end position="288"/>
    </location>
</feature>
<feature type="compositionally biased region" description="Basic residues" evidence="1">
    <location>
        <begin position="422"/>
        <end position="431"/>
    </location>
</feature>
<evidence type="ECO:0000256" key="1">
    <source>
        <dbReference type="SAM" id="MobiDB-lite"/>
    </source>
</evidence>
<feature type="region of interest" description="Disordered" evidence="1">
    <location>
        <begin position="373"/>
        <end position="456"/>
    </location>
</feature>